<evidence type="ECO:0000256" key="4">
    <source>
        <dbReference type="ARBA" id="ARBA00023002"/>
    </source>
</evidence>
<sequence length="570" mass="62298">MTINGFSTALSGTRQPCVPPPTRSVGSINTRYPSVDAHAASQAALLLCLDPANSAPASQLRLENRSIQHLSPEPTANALSKEERDQIWVMEPTITYDEIRKVNRVVVRKNEKVWAEGHHIDDTIVKNTPKAFIADGTDTEFYDEEGNFICGIIYNIDVKEGAIGELGSLAQATTKRGAGGGLLPDIDKIKQNLESDGATNISISGGWAISYIASGKKRKTTKANSHHSTVYGVSGRRGDGDIAPSKRAGLTVVKPYLELLTDCFKKSFPAQYLDHDKKMRKCQGHVYYQENSVFSTMAVNRHEIDKEGAVKKQSRAALHTDKGHHKDGFEVMLTLKKNIEGGDEFLPEYGILLKLQDRSVTCFKGTAIQHDVTAIGRKDLSKQANRVTALGFMLKLSDAMLTSAKERATSAEAALPPTETNVMPQIGMATHAHSIQGHETPLPAATVLPEPMDPYAFSQEMANLRQALTESQHALQILSLQKELLESRLQNEQLINAELRRQLSLSSQGASPAVGGAFLSMMSPGANTTTTTTSLSDQESRRLKHSRSDCEDADVVVLQSPAKRLRTEKF</sequence>
<gene>
    <name evidence="8" type="ORF">ELAC_0232</name>
</gene>
<evidence type="ECO:0000256" key="1">
    <source>
        <dbReference type="ARBA" id="ARBA00001954"/>
    </source>
</evidence>
<evidence type="ECO:0000256" key="2">
    <source>
        <dbReference type="ARBA" id="ARBA00022723"/>
    </source>
</evidence>
<evidence type="ECO:0000259" key="7">
    <source>
        <dbReference type="Pfam" id="PF12851"/>
    </source>
</evidence>
<proteinExistence type="predicted"/>
<keyword evidence="2" id="KW-0479">Metal-binding</keyword>
<dbReference type="Gene3D" id="3.60.130.30">
    <property type="match status" value="1"/>
</dbReference>
<comment type="cofactor">
    <cofactor evidence="1">
        <name>Fe(2+)</name>
        <dbReference type="ChEBI" id="CHEBI:29033"/>
    </cofactor>
</comment>
<keyword evidence="5" id="KW-0408">Iron</keyword>
<feature type="compositionally biased region" description="Polar residues" evidence="6">
    <location>
        <begin position="1"/>
        <end position="14"/>
    </location>
</feature>
<name>A0A0H5DP03_9BACT</name>
<evidence type="ECO:0000256" key="3">
    <source>
        <dbReference type="ARBA" id="ARBA00022964"/>
    </source>
</evidence>
<evidence type="ECO:0000313" key="8">
    <source>
        <dbReference type="EMBL" id="CRX37593.1"/>
    </source>
</evidence>
<dbReference type="OrthoDB" id="1495058at2"/>
<dbReference type="Pfam" id="PF12851">
    <property type="entry name" value="Tet_JBP"/>
    <property type="match status" value="1"/>
</dbReference>
<organism evidence="8 9">
    <name type="scientific">Estrella lausannensis</name>
    <dbReference type="NCBI Taxonomy" id="483423"/>
    <lineage>
        <taxon>Bacteria</taxon>
        <taxon>Pseudomonadati</taxon>
        <taxon>Chlamydiota</taxon>
        <taxon>Chlamydiia</taxon>
        <taxon>Parachlamydiales</taxon>
        <taxon>Candidatus Criblamydiaceae</taxon>
        <taxon>Estrella</taxon>
    </lineage>
</organism>
<keyword evidence="3" id="KW-0223">Dioxygenase</keyword>
<accession>A0A0H5DP03</accession>
<evidence type="ECO:0000313" key="9">
    <source>
        <dbReference type="Proteomes" id="UP000220251"/>
    </source>
</evidence>
<feature type="region of interest" description="Disordered" evidence="6">
    <location>
        <begin position="1"/>
        <end position="23"/>
    </location>
</feature>
<feature type="region of interest" description="Disordered" evidence="6">
    <location>
        <begin position="516"/>
        <end position="552"/>
    </location>
</feature>
<evidence type="ECO:0000256" key="6">
    <source>
        <dbReference type="SAM" id="MobiDB-lite"/>
    </source>
</evidence>
<keyword evidence="4" id="KW-0560">Oxidoreductase</keyword>
<keyword evidence="9" id="KW-1185">Reference proteome</keyword>
<protein>
    <recommendedName>
        <fullName evidence="7">2OGFeDO JBP1/TET oxygenase domain-containing protein</fullName>
    </recommendedName>
</protein>
<dbReference type="GO" id="GO:0046872">
    <property type="term" value="F:metal ion binding"/>
    <property type="evidence" value="ECO:0007669"/>
    <property type="project" value="UniProtKB-KW"/>
</dbReference>
<dbReference type="Proteomes" id="UP000220251">
    <property type="component" value="Unassembled WGS sequence"/>
</dbReference>
<dbReference type="RefSeq" id="WP_098037455.1">
    <property type="nucleotide sequence ID" value="NZ_CWGJ01000005.1"/>
</dbReference>
<dbReference type="EMBL" id="CWGJ01000005">
    <property type="protein sequence ID" value="CRX37593.1"/>
    <property type="molecule type" value="Genomic_DNA"/>
</dbReference>
<feature type="domain" description="2OGFeDO JBP1/TET oxygenase" evidence="7">
    <location>
        <begin position="253"/>
        <end position="389"/>
    </location>
</feature>
<evidence type="ECO:0000256" key="5">
    <source>
        <dbReference type="ARBA" id="ARBA00023004"/>
    </source>
</evidence>
<dbReference type="GO" id="GO:0051213">
    <property type="term" value="F:dioxygenase activity"/>
    <property type="evidence" value="ECO:0007669"/>
    <property type="project" value="UniProtKB-KW"/>
</dbReference>
<dbReference type="InterPro" id="IPR024779">
    <property type="entry name" value="2OGFeDO_JBP1/TET_oxygenase_dom"/>
</dbReference>
<reference evidence="9" key="1">
    <citation type="submission" date="2015-06" db="EMBL/GenBank/DDBJ databases">
        <authorList>
            <person name="Bertelli C."/>
        </authorList>
    </citation>
    <scope>NUCLEOTIDE SEQUENCE [LARGE SCALE GENOMIC DNA]</scope>
    <source>
        <strain evidence="9">CRIB-30</strain>
    </source>
</reference>
<feature type="compositionally biased region" description="Basic and acidic residues" evidence="6">
    <location>
        <begin position="538"/>
        <end position="550"/>
    </location>
</feature>
<dbReference type="AlphaFoldDB" id="A0A0H5DP03"/>